<comment type="subcellular location">
    <subcellularLocation>
        <location evidence="1">Membrane</location>
        <topology evidence="1">Multi-pass membrane protein</topology>
    </subcellularLocation>
</comment>
<dbReference type="GO" id="GO:0005783">
    <property type="term" value="C:endoplasmic reticulum"/>
    <property type="evidence" value="ECO:0000318"/>
    <property type="project" value="GO_Central"/>
</dbReference>
<feature type="transmembrane region" description="Helical" evidence="7">
    <location>
        <begin position="94"/>
        <end position="111"/>
    </location>
</feature>
<name>F4P3P9_BATDJ</name>
<feature type="transmembrane region" description="Helical" evidence="7">
    <location>
        <begin position="155"/>
        <end position="178"/>
    </location>
</feature>
<dbReference type="OMA" id="MPVYYSH"/>
<dbReference type="InParanoid" id="F4P3P9"/>
<dbReference type="EMBL" id="GL882884">
    <property type="protein sequence ID" value="EGF80117.1"/>
    <property type="molecule type" value="Genomic_DNA"/>
</dbReference>
<dbReference type="PROSITE" id="PS50922">
    <property type="entry name" value="TLC"/>
    <property type="match status" value="1"/>
</dbReference>
<gene>
    <name evidence="9" type="ORF">BATDEDRAFT_11763</name>
</gene>
<feature type="transmembrane region" description="Helical" evidence="7">
    <location>
        <begin position="64"/>
        <end position="82"/>
    </location>
</feature>
<accession>F4P3P9</accession>
<evidence type="ECO:0000313" key="9">
    <source>
        <dbReference type="EMBL" id="EGF80117.1"/>
    </source>
</evidence>
<reference evidence="9 10" key="1">
    <citation type="submission" date="2009-12" db="EMBL/GenBank/DDBJ databases">
        <title>The draft genome of Batrachochytrium dendrobatidis.</title>
        <authorList>
            <consortium name="US DOE Joint Genome Institute (JGI-PGF)"/>
            <person name="Kuo A."/>
            <person name="Salamov A."/>
            <person name="Schmutz J."/>
            <person name="Lucas S."/>
            <person name="Pitluck S."/>
            <person name="Rosenblum E."/>
            <person name="Stajich J."/>
            <person name="Eisen M."/>
            <person name="Grigoriev I.V."/>
        </authorList>
    </citation>
    <scope>NUCLEOTIDE SEQUENCE [LARGE SCALE GENOMIC DNA]</scope>
    <source>
        <strain evidence="10">JAM81 / FGSC 10211</strain>
    </source>
</reference>
<dbReference type="HOGENOM" id="CLU_034597_0_1_1"/>
<dbReference type="GO" id="GO:0055088">
    <property type="term" value="P:lipid homeostasis"/>
    <property type="evidence" value="ECO:0000318"/>
    <property type="project" value="GO_Central"/>
</dbReference>
<dbReference type="InterPro" id="IPR050846">
    <property type="entry name" value="TLCD"/>
</dbReference>
<organism evidence="9 10">
    <name type="scientific">Batrachochytrium dendrobatidis (strain JAM81 / FGSC 10211)</name>
    <name type="common">Frog chytrid fungus</name>
    <dbReference type="NCBI Taxonomy" id="684364"/>
    <lineage>
        <taxon>Eukaryota</taxon>
        <taxon>Fungi</taxon>
        <taxon>Fungi incertae sedis</taxon>
        <taxon>Chytridiomycota</taxon>
        <taxon>Chytridiomycota incertae sedis</taxon>
        <taxon>Chytridiomycetes</taxon>
        <taxon>Rhizophydiales</taxon>
        <taxon>Rhizophydiales incertae sedis</taxon>
        <taxon>Batrachochytrium</taxon>
    </lineage>
</organism>
<evidence type="ECO:0000256" key="2">
    <source>
        <dbReference type="ARBA" id="ARBA00022692"/>
    </source>
</evidence>
<keyword evidence="10" id="KW-1185">Reference proteome</keyword>
<evidence type="ECO:0000256" key="4">
    <source>
        <dbReference type="ARBA" id="ARBA00023136"/>
    </source>
</evidence>
<proteinExistence type="predicted"/>
<dbReference type="FunCoup" id="F4P3P9">
    <property type="interactions" value="132"/>
</dbReference>
<keyword evidence="2 5" id="KW-0812">Transmembrane</keyword>
<sequence length="297" mass="33413">MLSWSFNTVLGDIGLQRLETHGWHVLSTTVVTQIVFMLGCYFSAPISHYAKLSPSKKASWGMHIVSMIFSLLICTIAVPVFFTPELAADKLFGYSFYAGVVYSIACGYFLWDIAVSIFYIQETGLGFVIHAVACFSVFMLSFASILPQCYTKPFLYYYGSVFLMFEASTIFLNVHWFCDKTGLTGSLFQWVNGIILLGSFFSVRIVFGIYQSVLFFGMYGTFVTCIQRWDEVPTHLFVVYAIANILLCSLNVFWFTRMIKSVVSRFKGGSNAQEDDGYGKLNKKAKTNTAGATKKHD</sequence>
<dbReference type="RefSeq" id="XP_006678896.1">
    <property type="nucleotide sequence ID" value="XM_006678833.1"/>
</dbReference>
<feature type="transmembrane region" description="Helical" evidence="7">
    <location>
        <begin position="237"/>
        <end position="256"/>
    </location>
</feature>
<feature type="region of interest" description="Disordered" evidence="6">
    <location>
        <begin position="270"/>
        <end position="297"/>
    </location>
</feature>
<dbReference type="OrthoDB" id="10266980at2759"/>
<feature type="domain" description="TLC" evidence="8">
    <location>
        <begin position="55"/>
        <end position="267"/>
    </location>
</feature>
<dbReference type="PANTHER" id="PTHR13439">
    <property type="entry name" value="CT120 PROTEIN"/>
    <property type="match status" value="1"/>
</dbReference>
<protein>
    <recommendedName>
        <fullName evidence="8">TLC domain-containing protein</fullName>
    </recommendedName>
</protein>
<feature type="compositionally biased region" description="Low complexity" evidence="6">
    <location>
        <begin position="287"/>
        <end position="297"/>
    </location>
</feature>
<dbReference type="InterPro" id="IPR006634">
    <property type="entry name" value="TLC-dom"/>
</dbReference>
<evidence type="ECO:0000256" key="3">
    <source>
        <dbReference type="ARBA" id="ARBA00022989"/>
    </source>
</evidence>
<evidence type="ECO:0000256" key="5">
    <source>
        <dbReference type="PROSITE-ProRule" id="PRU00205"/>
    </source>
</evidence>
<evidence type="ECO:0000259" key="8">
    <source>
        <dbReference type="PROSITE" id="PS50922"/>
    </source>
</evidence>
<keyword evidence="4 5" id="KW-0472">Membrane</keyword>
<dbReference type="GeneID" id="18236617"/>
<evidence type="ECO:0000256" key="1">
    <source>
        <dbReference type="ARBA" id="ARBA00004141"/>
    </source>
</evidence>
<dbReference type="STRING" id="684364.F4P3P9"/>
<dbReference type="Pfam" id="PF03798">
    <property type="entry name" value="TRAM_LAG1_CLN8"/>
    <property type="match status" value="1"/>
</dbReference>
<dbReference type="PANTHER" id="PTHR13439:SF0">
    <property type="entry name" value="TOPOISOMERASE I DAMAGE AFFECTED PROTEIN 4"/>
    <property type="match status" value="1"/>
</dbReference>
<dbReference type="GO" id="GO:0016020">
    <property type="term" value="C:membrane"/>
    <property type="evidence" value="ECO:0007669"/>
    <property type="project" value="UniProtKB-SubCell"/>
</dbReference>
<feature type="transmembrane region" description="Helical" evidence="7">
    <location>
        <begin position="190"/>
        <end position="210"/>
    </location>
</feature>
<evidence type="ECO:0000256" key="7">
    <source>
        <dbReference type="SAM" id="Phobius"/>
    </source>
</evidence>
<dbReference type="AlphaFoldDB" id="F4P3P9"/>
<keyword evidence="3 7" id="KW-1133">Transmembrane helix</keyword>
<evidence type="ECO:0000313" key="10">
    <source>
        <dbReference type="Proteomes" id="UP000007241"/>
    </source>
</evidence>
<feature type="transmembrane region" description="Helical" evidence="7">
    <location>
        <begin position="123"/>
        <end position="143"/>
    </location>
</feature>
<feature type="transmembrane region" description="Helical" evidence="7">
    <location>
        <begin position="23"/>
        <end position="44"/>
    </location>
</feature>
<dbReference type="SMART" id="SM00724">
    <property type="entry name" value="TLC"/>
    <property type="match status" value="1"/>
</dbReference>
<evidence type="ECO:0000256" key="6">
    <source>
        <dbReference type="SAM" id="MobiDB-lite"/>
    </source>
</evidence>
<dbReference type="Proteomes" id="UP000007241">
    <property type="component" value="Unassembled WGS sequence"/>
</dbReference>